<dbReference type="EMBL" id="JAVDWE010000010">
    <property type="protein sequence ID" value="MDR7095820.1"/>
    <property type="molecule type" value="Genomic_DNA"/>
</dbReference>
<gene>
    <name evidence="1" type="ORF">J2X09_003572</name>
</gene>
<organism evidence="1 2">
    <name type="scientific">Hydrogenophaga laconesensis</name>
    <dbReference type="NCBI Taxonomy" id="1805971"/>
    <lineage>
        <taxon>Bacteria</taxon>
        <taxon>Pseudomonadati</taxon>
        <taxon>Pseudomonadota</taxon>
        <taxon>Betaproteobacteria</taxon>
        <taxon>Burkholderiales</taxon>
        <taxon>Comamonadaceae</taxon>
        <taxon>Hydrogenophaga</taxon>
    </lineage>
</organism>
<proteinExistence type="predicted"/>
<accession>A0ABU1VEQ5</accession>
<name>A0ABU1VEQ5_9BURK</name>
<dbReference type="Proteomes" id="UP001265550">
    <property type="component" value="Unassembled WGS sequence"/>
</dbReference>
<reference evidence="1 2" key="1">
    <citation type="submission" date="2023-07" db="EMBL/GenBank/DDBJ databases">
        <title>Sorghum-associated microbial communities from plants grown in Nebraska, USA.</title>
        <authorList>
            <person name="Schachtman D."/>
        </authorList>
    </citation>
    <scope>NUCLEOTIDE SEQUENCE [LARGE SCALE GENOMIC DNA]</scope>
    <source>
        <strain evidence="1 2">BE240</strain>
    </source>
</reference>
<evidence type="ECO:0000313" key="1">
    <source>
        <dbReference type="EMBL" id="MDR7095820.1"/>
    </source>
</evidence>
<sequence>MQLSGIVSLIFQSGWQFRAIEPVSR</sequence>
<comment type="caution">
    <text evidence="1">The sequence shown here is derived from an EMBL/GenBank/DDBJ whole genome shotgun (WGS) entry which is preliminary data.</text>
</comment>
<evidence type="ECO:0000313" key="2">
    <source>
        <dbReference type="Proteomes" id="UP001265550"/>
    </source>
</evidence>
<protein>
    <submittedName>
        <fullName evidence="1">Uncharacterized protein</fullName>
    </submittedName>
</protein>
<keyword evidence="2" id="KW-1185">Reference proteome</keyword>